<protein>
    <recommendedName>
        <fullName evidence="3">DUF2255 family protein</fullName>
    </recommendedName>
</protein>
<reference evidence="1 2" key="1">
    <citation type="submission" date="2021-03" db="EMBL/GenBank/DDBJ databases">
        <title>Sequencing the genomes of 1000 actinobacteria strains.</title>
        <authorList>
            <person name="Klenk H.-P."/>
        </authorList>
    </citation>
    <scope>NUCLEOTIDE SEQUENCE [LARGE SCALE GENOMIC DNA]</scope>
    <source>
        <strain evidence="1 2">DSM 24221</strain>
    </source>
</reference>
<sequence>MASDEMLRFLDNTEVVAVVTTRRDGRRAATPIWSMVVDGVAYVRSAYGPSAWWYRHVLSGRPVAFATESGKIAESDRDAALELPRTAVAMQPVPANDAVHAAIDAEIERKYEGAMRSSIDAMLSPEATACTLRVVSP</sequence>
<accession>A0ABS4ZHB9</accession>
<comment type="caution">
    <text evidence="1">The sequence shown here is derived from an EMBL/GenBank/DDBJ whole genome shotgun (WGS) entry which is preliminary data.</text>
</comment>
<dbReference type="Proteomes" id="UP001519362">
    <property type="component" value="Unassembled WGS sequence"/>
</dbReference>
<keyword evidence="2" id="KW-1185">Reference proteome</keyword>
<organism evidence="1 2">
    <name type="scientific">Microbacterium amylolyticum</name>
    <dbReference type="NCBI Taxonomy" id="936337"/>
    <lineage>
        <taxon>Bacteria</taxon>
        <taxon>Bacillati</taxon>
        <taxon>Actinomycetota</taxon>
        <taxon>Actinomycetes</taxon>
        <taxon>Micrococcales</taxon>
        <taxon>Microbacteriaceae</taxon>
        <taxon>Microbacterium</taxon>
    </lineage>
</organism>
<gene>
    <name evidence="1" type="ORF">JOF34_000989</name>
</gene>
<evidence type="ECO:0000313" key="2">
    <source>
        <dbReference type="Proteomes" id="UP001519362"/>
    </source>
</evidence>
<evidence type="ECO:0000313" key="1">
    <source>
        <dbReference type="EMBL" id="MBP2436403.1"/>
    </source>
</evidence>
<evidence type="ECO:0008006" key="3">
    <source>
        <dbReference type="Google" id="ProtNLM"/>
    </source>
</evidence>
<dbReference type="InterPro" id="IPR016888">
    <property type="entry name" value="UCP028498"/>
</dbReference>
<dbReference type="Gene3D" id="2.30.110.10">
    <property type="entry name" value="Electron Transport, Fmn-binding Protein, Chain A"/>
    <property type="match status" value="1"/>
</dbReference>
<dbReference type="RefSeq" id="WP_165136469.1">
    <property type="nucleotide sequence ID" value="NZ_CP049253.1"/>
</dbReference>
<proteinExistence type="predicted"/>
<dbReference type="EMBL" id="JAGIOL010000001">
    <property type="protein sequence ID" value="MBP2436403.1"/>
    <property type="molecule type" value="Genomic_DNA"/>
</dbReference>
<dbReference type="SUPFAM" id="SSF50475">
    <property type="entry name" value="FMN-binding split barrel"/>
    <property type="match status" value="1"/>
</dbReference>
<dbReference type="Pfam" id="PF10012">
    <property type="entry name" value="DUF2255"/>
    <property type="match status" value="1"/>
</dbReference>
<name>A0ABS4ZHB9_9MICO</name>
<dbReference type="InterPro" id="IPR012349">
    <property type="entry name" value="Split_barrel_FMN-bd"/>
</dbReference>